<accession>A0A2V4BB13</accession>
<proteinExistence type="predicted"/>
<dbReference type="InterPro" id="IPR007569">
    <property type="entry name" value="DUF559"/>
</dbReference>
<dbReference type="SUPFAM" id="SSF52980">
    <property type="entry name" value="Restriction endonuclease-like"/>
    <property type="match status" value="1"/>
</dbReference>
<dbReference type="RefSeq" id="WP_112280370.1">
    <property type="nucleotide sequence ID" value="NZ_MASW01000001.1"/>
</dbReference>
<dbReference type="AlphaFoldDB" id="A0A2V4BB13"/>
<name>A0A2V4BB13_9PSEU</name>
<dbReference type="Proteomes" id="UP000249915">
    <property type="component" value="Unassembled WGS sequence"/>
</dbReference>
<gene>
    <name evidence="1" type="ORF">BAY60_08680</name>
</gene>
<keyword evidence="2" id="KW-1185">Reference proteome</keyword>
<dbReference type="InterPro" id="IPR011335">
    <property type="entry name" value="Restrct_endonuc-II-like"/>
</dbReference>
<dbReference type="Gene3D" id="3.40.960.10">
    <property type="entry name" value="VSR Endonuclease"/>
    <property type="match status" value="1"/>
</dbReference>
<protein>
    <submittedName>
        <fullName evidence="1">Uncharacterized protein</fullName>
    </submittedName>
</protein>
<dbReference type="OrthoDB" id="3173471at2"/>
<dbReference type="Pfam" id="PF04480">
    <property type="entry name" value="DUF559"/>
    <property type="match status" value="1"/>
</dbReference>
<reference evidence="1 2" key="1">
    <citation type="submission" date="2016-07" db="EMBL/GenBank/DDBJ databases">
        <title>Draft genome sequence of Prauserella muralis DSM 45305, isolated from a mould-covered wall in an indoor environment.</title>
        <authorList>
            <person name="Ruckert C."/>
            <person name="Albersmeier A."/>
            <person name="Jiang C.-L."/>
            <person name="Jiang Y."/>
            <person name="Kalinowski J."/>
            <person name="Schneider O."/>
            <person name="Winkler A."/>
            <person name="Zotchev S.B."/>
        </authorList>
    </citation>
    <scope>NUCLEOTIDE SEQUENCE [LARGE SCALE GENOMIC DNA]</scope>
    <source>
        <strain evidence="1 2">DSM 45305</strain>
    </source>
</reference>
<evidence type="ECO:0000313" key="1">
    <source>
        <dbReference type="EMBL" id="PXY32336.1"/>
    </source>
</evidence>
<comment type="caution">
    <text evidence="1">The sequence shown here is derived from an EMBL/GenBank/DDBJ whole genome shotgun (WGS) entry which is preliminary data.</text>
</comment>
<evidence type="ECO:0000313" key="2">
    <source>
        <dbReference type="Proteomes" id="UP000249915"/>
    </source>
</evidence>
<dbReference type="EMBL" id="MASW01000001">
    <property type="protein sequence ID" value="PXY32336.1"/>
    <property type="molecule type" value="Genomic_DNA"/>
</dbReference>
<sequence length="299" mass="32634">MAIMPEGLHGAHLRAELAEYVGASVLRTLVREGRLVSFSRSVVVDARRAADFPTRAAAGLLHVGPHAVLTGPSALALHGCTAAGTGAVHMVVPYECKARRRPGLVLHHGRYDDQDVLDIAGLRTLALDVALAEALSRDTRRTGLACADQALRLVSEEERAEFGAWVEERIRTRPDPRGRRQARSVLALATGLAESPAESWMLLALVDGGLPLPEQQYPITDLSGRELYRLDFAWSGVRVAVEYDGYEAHEAKQEADAARDADLRRRGWMVIRATASDLANPWRVISEVQAAFRRRGLAA</sequence>
<organism evidence="1 2">
    <name type="scientific">Prauserella muralis</name>
    <dbReference type="NCBI Taxonomy" id="588067"/>
    <lineage>
        <taxon>Bacteria</taxon>
        <taxon>Bacillati</taxon>
        <taxon>Actinomycetota</taxon>
        <taxon>Actinomycetes</taxon>
        <taxon>Pseudonocardiales</taxon>
        <taxon>Pseudonocardiaceae</taxon>
        <taxon>Prauserella</taxon>
    </lineage>
</organism>